<dbReference type="Pfam" id="PF24608">
    <property type="entry name" value="PDDEXK_15"/>
    <property type="match status" value="1"/>
</dbReference>
<gene>
    <name evidence="1" type="ORF">AC477_02845</name>
</gene>
<organism evidence="1 2">
    <name type="scientific">miscellaneous Crenarchaeota group-1 archaeon SG8-32-1</name>
    <dbReference type="NCBI Taxonomy" id="1685124"/>
    <lineage>
        <taxon>Archaea</taxon>
        <taxon>Candidatus Bathyarchaeota</taxon>
        <taxon>MCG-1</taxon>
    </lineage>
</organism>
<reference evidence="1 2" key="1">
    <citation type="submission" date="2015-06" db="EMBL/GenBank/DDBJ databases">
        <title>New insights into the roles of widespread benthic archaea in carbon and nitrogen cycling.</title>
        <authorList>
            <person name="Lazar C.S."/>
            <person name="Baker B.J."/>
            <person name="Seitz K.W."/>
            <person name="Hyde A.S."/>
            <person name="Dick G.J."/>
            <person name="Hinrichs K.-U."/>
            <person name="Teske A.P."/>
        </authorList>
    </citation>
    <scope>NUCLEOTIDE SEQUENCE [LARGE SCALE GENOMIC DNA]</scope>
    <source>
        <strain evidence="1">SG8-32-1</strain>
    </source>
</reference>
<protein>
    <submittedName>
        <fullName evidence="1">Uncharacterized protein</fullName>
    </submittedName>
</protein>
<evidence type="ECO:0000313" key="1">
    <source>
        <dbReference type="EMBL" id="KON32543.1"/>
    </source>
</evidence>
<dbReference type="Proteomes" id="UP000037237">
    <property type="component" value="Unassembled WGS sequence"/>
</dbReference>
<proteinExistence type="predicted"/>
<comment type="caution">
    <text evidence="1">The sequence shown here is derived from an EMBL/GenBank/DDBJ whole genome shotgun (WGS) entry which is preliminary data.</text>
</comment>
<dbReference type="InterPro" id="IPR056931">
    <property type="entry name" value="D14-like"/>
</dbReference>
<dbReference type="EMBL" id="LFWU01000063">
    <property type="protein sequence ID" value="KON32543.1"/>
    <property type="molecule type" value="Genomic_DNA"/>
</dbReference>
<name>A0A0M0BVA5_9ARCH</name>
<sequence length="205" mass="24312">MRKKRKKSGKGSVYEREICKKLSLWWTDGVRDDIYWRTASSGGRATARKKMGKSTVGQYGDVQATDPIGKPLTDLCTIEIKRGYTSETFANLIERHQNPKVKECLYERFIKQATDEKIQARTPYWLLIVKRNAREPIVLMSYRFYRQLGYDFIPEARLTYHINEEDFNEVFVCLLEDFLVYVQPEDIKEIWKKITARKKKKKIRQ</sequence>
<dbReference type="AlphaFoldDB" id="A0A0M0BVA5"/>
<accession>A0A0M0BVA5</accession>
<evidence type="ECO:0000313" key="2">
    <source>
        <dbReference type="Proteomes" id="UP000037237"/>
    </source>
</evidence>